<dbReference type="Proteomes" id="UP000253562">
    <property type="component" value="Unassembled WGS sequence"/>
</dbReference>
<reference evidence="2 3" key="1">
    <citation type="submission" date="2018-07" db="EMBL/GenBank/DDBJ databases">
        <title>Comparative genomes isolates from brazilian mangrove.</title>
        <authorList>
            <person name="De Araujo J.E."/>
            <person name="Taketani R.G."/>
            <person name="Silva M.C.P."/>
            <person name="Lourenco M.V."/>
            <person name="Oliveira V.M."/>
            <person name="Andreote F.D."/>
        </authorList>
    </citation>
    <scope>NUCLEOTIDE SEQUENCE [LARGE SCALE GENOMIC DNA]</scope>
    <source>
        <strain evidence="2 3">HEX PRIS-MGV</strain>
    </source>
</reference>
<accession>A0A368KXR7</accession>
<feature type="transmembrane region" description="Helical" evidence="1">
    <location>
        <begin position="9"/>
        <end position="31"/>
    </location>
</feature>
<keyword evidence="1" id="KW-0812">Transmembrane</keyword>
<evidence type="ECO:0000256" key="1">
    <source>
        <dbReference type="SAM" id="Phobius"/>
    </source>
</evidence>
<name>A0A368KXR7_9BACT</name>
<dbReference type="AlphaFoldDB" id="A0A368KXR7"/>
<gene>
    <name evidence="2" type="ORF">DTL42_00430</name>
</gene>
<keyword evidence="1" id="KW-1133">Transmembrane helix</keyword>
<organism evidence="2 3">
    <name type="scientific">Bremerella cremea</name>
    <dbReference type="NCBI Taxonomy" id="1031537"/>
    <lineage>
        <taxon>Bacteria</taxon>
        <taxon>Pseudomonadati</taxon>
        <taxon>Planctomycetota</taxon>
        <taxon>Planctomycetia</taxon>
        <taxon>Pirellulales</taxon>
        <taxon>Pirellulaceae</taxon>
        <taxon>Bremerella</taxon>
    </lineage>
</organism>
<protein>
    <submittedName>
        <fullName evidence="2">Uncharacterized protein</fullName>
    </submittedName>
</protein>
<proteinExistence type="predicted"/>
<sequence length="72" mass="7833">MIVPKVTDVLLYLSLSIAGLAGLLFFQAMLIKLACGVVLLIGIACLIISKSWRTVAVVIIELVRYLRSNTVD</sequence>
<comment type="caution">
    <text evidence="2">The sequence shown here is derived from an EMBL/GenBank/DDBJ whole genome shotgun (WGS) entry which is preliminary data.</text>
</comment>
<dbReference type="EMBL" id="QPEX01000004">
    <property type="protein sequence ID" value="RCS56084.1"/>
    <property type="molecule type" value="Genomic_DNA"/>
</dbReference>
<feature type="transmembrane region" description="Helical" evidence="1">
    <location>
        <begin position="37"/>
        <end position="60"/>
    </location>
</feature>
<keyword evidence="1" id="KW-0472">Membrane</keyword>
<evidence type="ECO:0000313" key="3">
    <source>
        <dbReference type="Proteomes" id="UP000253562"/>
    </source>
</evidence>
<evidence type="ECO:0000313" key="2">
    <source>
        <dbReference type="EMBL" id="RCS56084.1"/>
    </source>
</evidence>